<evidence type="ECO:0000313" key="3">
    <source>
        <dbReference type="Proteomes" id="UP000810207"/>
    </source>
</evidence>
<accession>A0ABS4RQP4</accession>
<sequence length="126" mass="14937">MKKLWVLCILILLLTGCSQNNREKAIDYLTQNQRNDASLIIFTDRPSERPFIVELQTQLNEVNNENLRAEGPITNVTFYNVHDENKFNYEKIFGLKSYPYMILFEKGQIILETQEPEEIVQHFKKR</sequence>
<organism evidence="2 3">
    <name type="scientific">Paenibacillus xylanexedens</name>
    <dbReference type="NCBI Taxonomy" id="528191"/>
    <lineage>
        <taxon>Bacteria</taxon>
        <taxon>Bacillati</taxon>
        <taxon>Bacillota</taxon>
        <taxon>Bacilli</taxon>
        <taxon>Bacillales</taxon>
        <taxon>Paenibacillaceae</taxon>
        <taxon>Paenibacillus</taxon>
    </lineage>
</organism>
<feature type="signal peptide" evidence="1">
    <location>
        <begin position="1"/>
        <end position="20"/>
    </location>
</feature>
<dbReference type="EMBL" id="JAGIKV010000005">
    <property type="protein sequence ID" value="MBP2245198.1"/>
    <property type="molecule type" value="Genomic_DNA"/>
</dbReference>
<feature type="chain" id="PRO_5045205910" description="Lipoprotein" evidence="1">
    <location>
        <begin position="21"/>
        <end position="126"/>
    </location>
</feature>
<protein>
    <recommendedName>
        <fullName evidence="4">Lipoprotein</fullName>
    </recommendedName>
</protein>
<dbReference type="PROSITE" id="PS51257">
    <property type="entry name" value="PROKAR_LIPOPROTEIN"/>
    <property type="match status" value="1"/>
</dbReference>
<comment type="caution">
    <text evidence="2">The sequence shown here is derived from an EMBL/GenBank/DDBJ whole genome shotgun (WGS) entry which is preliminary data.</text>
</comment>
<gene>
    <name evidence="2" type="ORF">J2Z28_001814</name>
</gene>
<dbReference type="Proteomes" id="UP000810207">
    <property type="component" value="Unassembled WGS sequence"/>
</dbReference>
<evidence type="ECO:0000313" key="2">
    <source>
        <dbReference type="EMBL" id="MBP2245198.1"/>
    </source>
</evidence>
<reference evidence="2 3" key="1">
    <citation type="submission" date="2021-03" db="EMBL/GenBank/DDBJ databases">
        <title>Genomic Encyclopedia of Type Strains, Phase IV (KMG-IV): sequencing the most valuable type-strain genomes for metagenomic binning, comparative biology and taxonomic classification.</title>
        <authorList>
            <person name="Goeker M."/>
        </authorList>
    </citation>
    <scope>NUCLEOTIDE SEQUENCE [LARGE SCALE GENOMIC DNA]</scope>
    <source>
        <strain evidence="2 3">DSM 21292</strain>
    </source>
</reference>
<name>A0ABS4RQP4_PAEXY</name>
<keyword evidence="3" id="KW-1185">Reference proteome</keyword>
<proteinExistence type="predicted"/>
<keyword evidence="1" id="KW-0732">Signal</keyword>
<evidence type="ECO:0000256" key="1">
    <source>
        <dbReference type="SAM" id="SignalP"/>
    </source>
</evidence>
<dbReference type="RefSeq" id="WP_211081960.1">
    <property type="nucleotide sequence ID" value="NZ_CBCSLC010000017.1"/>
</dbReference>
<evidence type="ECO:0008006" key="4">
    <source>
        <dbReference type="Google" id="ProtNLM"/>
    </source>
</evidence>